<dbReference type="GeneID" id="91516920"/>
<dbReference type="RefSeq" id="WP_019050572.1">
    <property type="nucleotide sequence ID" value="NZ_BAFO02000008.1"/>
</dbReference>
<gene>
    <name evidence="3" type="ORF">NCAST_08_00590</name>
</gene>
<name>U5E3A4_NOCAS</name>
<evidence type="ECO:0000313" key="4">
    <source>
        <dbReference type="Proteomes" id="UP000017048"/>
    </source>
</evidence>
<dbReference type="Pfam" id="PF03061">
    <property type="entry name" value="4HBT"/>
    <property type="match status" value="1"/>
</dbReference>
<evidence type="ECO:0000313" key="3">
    <source>
        <dbReference type="EMBL" id="GAD82187.1"/>
    </source>
</evidence>
<dbReference type="PANTHER" id="PTHR43240">
    <property type="entry name" value="1,4-DIHYDROXY-2-NAPHTHOYL-COA THIOESTERASE 1"/>
    <property type="match status" value="1"/>
</dbReference>
<dbReference type="Proteomes" id="UP000017048">
    <property type="component" value="Unassembled WGS sequence"/>
</dbReference>
<keyword evidence="1" id="KW-0378">Hydrolase</keyword>
<comment type="caution">
    <text evidence="3">The sequence shown here is derived from an EMBL/GenBank/DDBJ whole genome shotgun (WGS) entry which is preliminary data.</text>
</comment>
<dbReference type="STRING" id="1824.SAMN05444423_105313"/>
<keyword evidence="4" id="KW-1185">Reference proteome</keyword>
<evidence type="ECO:0000259" key="2">
    <source>
        <dbReference type="Pfam" id="PF03061"/>
    </source>
</evidence>
<dbReference type="EMBL" id="BAFO02000008">
    <property type="protein sequence ID" value="GAD82187.1"/>
    <property type="molecule type" value="Genomic_DNA"/>
</dbReference>
<evidence type="ECO:0000256" key="1">
    <source>
        <dbReference type="ARBA" id="ARBA00022801"/>
    </source>
</evidence>
<dbReference type="InterPro" id="IPR006683">
    <property type="entry name" value="Thioestr_dom"/>
</dbReference>
<dbReference type="OrthoDB" id="8525891at2"/>
<dbReference type="AlphaFoldDB" id="U5E3A4"/>
<dbReference type="SUPFAM" id="SSF54637">
    <property type="entry name" value="Thioesterase/thiol ester dehydrase-isomerase"/>
    <property type="match status" value="1"/>
</dbReference>
<dbReference type="NCBIfam" id="TIGR00369">
    <property type="entry name" value="unchar_dom_1"/>
    <property type="match status" value="1"/>
</dbReference>
<dbReference type="CDD" id="cd03443">
    <property type="entry name" value="PaaI_thioesterase"/>
    <property type="match status" value="1"/>
</dbReference>
<feature type="domain" description="Thioesterase" evidence="2">
    <location>
        <begin position="41"/>
        <end position="108"/>
    </location>
</feature>
<accession>U5E3A4</accession>
<dbReference type="Gene3D" id="3.10.129.10">
    <property type="entry name" value="Hotdog Thioesterase"/>
    <property type="match status" value="1"/>
</dbReference>
<dbReference type="eggNOG" id="COG2050">
    <property type="taxonomic scope" value="Bacteria"/>
</dbReference>
<proteinExistence type="predicted"/>
<dbReference type="GO" id="GO:0016289">
    <property type="term" value="F:acyl-CoA hydrolase activity"/>
    <property type="evidence" value="ECO:0007669"/>
    <property type="project" value="UniProtKB-ARBA"/>
</dbReference>
<reference evidence="3 4" key="1">
    <citation type="journal article" date="2014" name="BMC Genomics">
        <title>Genome based analysis of type-I polyketide synthase and nonribosomal peptide synthetase gene clusters in seven strains of five representative Nocardia species.</title>
        <authorList>
            <person name="Komaki H."/>
            <person name="Ichikawa N."/>
            <person name="Hosoyama A."/>
            <person name="Takahashi-Nakaguchi A."/>
            <person name="Matsuzawa T."/>
            <person name="Suzuki K."/>
            <person name="Fujita N."/>
            <person name="Gonoi T."/>
        </authorList>
    </citation>
    <scope>NUCLEOTIDE SEQUENCE [LARGE SCALE GENOMIC DNA]</scope>
    <source>
        <strain evidence="3 4">NBRC 15531</strain>
    </source>
</reference>
<protein>
    <recommendedName>
        <fullName evidence="2">Thioesterase domain-containing protein</fullName>
    </recommendedName>
</protein>
<organism evidence="3 4">
    <name type="scientific">Nocardia asteroides NBRC 15531</name>
    <dbReference type="NCBI Taxonomy" id="1110697"/>
    <lineage>
        <taxon>Bacteria</taxon>
        <taxon>Bacillati</taxon>
        <taxon>Actinomycetota</taxon>
        <taxon>Actinomycetes</taxon>
        <taxon>Mycobacteriales</taxon>
        <taxon>Nocardiaceae</taxon>
        <taxon>Nocardia</taxon>
    </lineage>
</organism>
<sequence length="135" mass="14018">MVKQVLAAQPFNDVVGARLVAFGAGEAVLELDIADRHRQQFGLVHGGVLAYCADNALTFAAGTVLGAGILTTDVTVKYLRAARDGRLRTSAVVDHHDRGQATCSARIEAVGADGTVTVCALAYGAARVTEAKRPA</sequence>
<dbReference type="InterPro" id="IPR003736">
    <property type="entry name" value="PAAI_dom"/>
</dbReference>
<dbReference type="InterPro" id="IPR029069">
    <property type="entry name" value="HotDog_dom_sf"/>
</dbReference>